<gene>
    <name evidence="1" type="ORF">WA026_006646</name>
</gene>
<accession>A0AAW1U7F0</accession>
<evidence type="ECO:0000313" key="2">
    <source>
        <dbReference type="Proteomes" id="UP001431783"/>
    </source>
</evidence>
<keyword evidence="2" id="KW-1185">Reference proteome</keyword>
<dbReference type="EMBL" id="JARQZJ010000062">
    <property type="protein sequence ID" value="KAK9879581.1"/>
    <property type="molecule type" value="Genomic_DNA"/>
</dbReference>
<protein>
    <submittedName>
        <fullName evidence="1">Uncharacterized protein</fullName>
    </submittedName>
</protein>
<evidence type="ECO:0000313" key="1">
    <source>
        <dbReference type="EMBL" id="KAK9879581.1"/>
    </source>
</evidence>
<sequence length="135" mass="16301">MIDAHLANLNVLQRWILRIILNKNRMYSSEKVFEEMKVLNLRNLYMKRALMYCFRDKTIIPYAEHTYHTKCKEIITYKVRTSKQIGQRHYSYVIRRLHDMIPQALKNEKRLGHFKKLVGKWIHGVLGVIVLQFIK</sequence>
<organism evidence="1 2">
    <name type="scientific">Henosepilachna vigintioctopunctata</name>
    <dbReference type="NCBI Taxonomy" id="420089"/>
    <lineage>
        <taxon>Eukaryota</taxon>
        <taxon>Metazoa</taxon>
        <taxon>Ecdysozoa</taxon>
        <taxon>Arthropoda</taxon>
        <taxon>Hexapoda</taxon>
        <taxon>Insecta</taxon>
        <taxon>Pterygota</taxon>
        <taxon>Neoptera</taxon>
        <taxon>Endopterygota</taxon>
        <taxon>Coleoptera</taxon>
        <taxon>Polyphaga</taxon>
        <taxon>Cucujiformia</taxon>
        <taxon>Coccinelloidea</taxon>
        <taxon>Coccinellidae</taxon>
        <taxon>Epilachninae</taxon>
        <taxon>Epilachnini</taxon>
        <taxon>Henosepilachna</taxon>
    </lineage>
</organism>
<comment type="caution">
    <text evidence="1">The sequence shown here is derived from an EMBL/GenBank/DDBJ whole genome shotgun (WGS) entry which is preliminary data.</text>
</comment>
<reference evidence="1 2" key="1">
    <citation type="submission" date="2023-03" db="EMBL/GenBank/DDBJ databases">
        <title>Genome insight into feeding habits of ladybird beetles.</title>
        <authorList>
            <person name="Li H.-S."/>
            <person name="Huang Y.-H."/>
            <person name="Pang H."/>
        </authorList>
    </citation>
    <scope>NUCLEOTIDE SEQUENCE [LARGE SCALE GENOMIC DNA]</scope>
    <source>
        <strain evidence="1">SYSU_2023b</strain>
        <tissue evidence="1">Whole body</tissue>
    </source>
</reference>
<dbReference type="AlphaFoldDB" id="A0AAW1U7F0"/>
<proteinExistence type="predicted"/>
<dbReference type="Proteomes" id="UP001431783">
    <property type="component" value="Unassembled WGS sequence"/>
</dbReference>
<name>A0AAW1U7F0_9CUCU</name>